<dbReference type="GO" id="GO:0008237">
    <property type="term" value="F:metallopeptidase activity"/>
    <property type="evidence" value="ECO:0007669"/>
    <property type="project" value="InterPro"/>
</dbReference>
<dbReference type="GO" id="GO:0005829">
    <property type="term" value="C:cytosol"/>
    <property type="evidence" value="ECO:0007669"/>
    <property type="project" value="TreeGrafter"/>
</dbReference>
<dbReference type="GO" id="GO:0006508">
    <property type="term" value="P:proteolysis"/>
    <property type="evidence" value="ECO:0007669"/>
    <property type="project" value="InterPro"/>
</dbReference>
<accession>A0A977KWB6</accession>
<dbReference type="Proteomes" id="UP001065613">
    <property type="component" value="Chromosome"/>
</dbReference>
<protein>
    <submittedName>
        <fullName evidence="4">TldD/PmbA family protein</fullName>
    </submittedName>
</protein>
<sequence length="430" mass="46858">MSHDLEQLLTLARQAGAEAAEVYYSRSLSHPVFFEANRLKQLESSESDGTALRLWREGCPGLAVAYGLADPQALVDKAIALSHLNPPETPELNEARTAIYPTVGASLEVQTLIEMGKTAIAQIRDQYPEVLCSGELECEEDTTLLMNSKGLHCQYSDIAISYYFGVEWIRGEDFLAVYDGEYSRGKLQPDQIVQQLLQRLAWAKTNATATTGKVPVLFTPNAATLLWGTVVSALSGKRVQEKSSPWSDKIGQNVLADCLTLYQDPTFPPYDCPFDDEGTATQVLPLITQGRIEQFYSDRTTARLLGCQSTGNGFRPGLGNYPTPSLVNLIVEPGEGSLMDLMGQIDNGLLIDQSLGGGPDISGDFSINVDLGYRIEKGQIVGRVKDTMIAGNVYSLLKQILALGSDRQWNGSCYTPSLLIEDLSVVGGNF</sequence>
<evidence type="ECO:0000256" key="1">
    <source>
        <dbReference type="ARBA" id="ARBA00005836"/>
    </source>
</evidence>
<dbReference type="Pfam" id="PF19289">
    <property type="entry name" value="PmbA_TldD_3rd"/>
    <property type="match status" value="1"/>
</dbReference>
<name>A0A977KWB6_9CYAN</name>
<proteinExistence type="inferred from homology"/>
<evidence type="ECO:0000259" key="2">
    <source>
        <dbReference type="Pfam" id="PF01523"/>
    </source>
</evidence>
<dbReference type="SUPFAM" id="SSF111283">
    <property type="entry name" value="Putative modulator of DNA gyrase, PmbA/TldD"/>
    <property type="match status" value="1"/>
</dbReference>
<comment type="similarity">
    <text evidence="1">Belongs to the peptidase U62 family.</text>
</comment>
<feature type="domain" description="Metalloprotease TldD/E N-terminal" evidence="2">
    <location>
        <begin position="20"/>
        <end position="81"/>
    </location>
</feature>
<dbReference type="AlphaFoldDB" id="A0A977KWB6"/>
<dbReference type="KEGG" id="wna:KA717_37920"/>
<evidence type="ECO:0000313" key="4">
    <source>
        <dbReference type="EMBL" id="UXE61114.1"/>
    </source>
</evidence>
<dbReference type="InterPro" id="IPR047657">
    <property type="entry name" value="PmbA"/>
</dbReference>
<dbReference type="Pfam" id="PF01523">
    <property type="entry name" value="PmbA_TldD_1st"/>
    <property type="match status" value="1"/>
</dbReference>
<dbReference type="InterPro" id="IPR002510">
    <property type="entry name" value="Metalloprtase-TldD/E_N"/>
</dbReference>
<dbReference type="PANTHER" id="PTHR43421:SF1">
    <property type="entry name" value="METALLOPROTEASE PMBA"/>
    <property type="match status" value="1"/>
</dbReference>
<feature type="domain" description="Metalloprotease TldD/E C-terminal" evidence="3">
    <location>
        <begin position="211"/>
        <end position="427"/>
    </location>
</feature>
<evidence type="ECO:0000259" key="3">
    <source>
        <dbReference type="Pfam" id="PF19289"/>
    </source>
</evidence>
<reference evidence="4" key="1">
    <citation type="submission" date="2021-04" db="EMBL/GenBank/DDBJ databases">
        <title>Genome sequence of Woronichinia naegeliana from Washington state freshwater lake bloom.</title>
        <authorList>
            <person name="Dreher T.W."/>
        </authorList>
    </citation>
    <scope>NUCLEOTIDE SEQUENCE</scope>
    <source>
        <strain evidence="4">WA131</strain>
    </source>
</reference>
<dbReference type="InterPro" id="IPR045569">
    <property type="entry name" value="Metalloprtase-TldD/E_C"/>
</dbReference>
<dbReference type="EMBL" id="CP073041">
    <property type="protein sequence ID" value="UXE61114.1"/>
    <property type="molecule type" value="Genomic_DNA"/>
</dbReference>
<dbReference type="PANTHER" id="PTHR43421">
    <property type="entry name" value="METALLOPROTEASE PMBA"/>
    <property type="match status" value="1"/>
</dbReference>
<dbReference type="InterPro" id="IPR035068">
    <property type="entry name" value="TldD/PmbA_N"/>
</dbReference>
<organism evidence="4">
    <name type="scientific">Woronichinia naegeliana WA131</name>
    <dbReference type="NCBI Taxonomy" id="2824559"/>
    <lineage>
        <taxon>Bacteria</taxon>
        <taxon>Bacillati</taxon>
        <taxon>Cyanobacteriota</taxon>
        <taxon>Cyanophyceae</taxon>
        <taxon>Synechococcales</taxon>
        <taxon>Coelosphaeriaceae</taxon>
        <taxon>Woronichinia</taxon>
    </lineage>
</organism>
<gene>
    <name evidence="4" type="ORF">KA717_37920</name>
</gene>
<dbReference type="InterPro" id="IPR036059">
    <property type="entry name" value="TldD/PmbA_sf"/>
</dbReference>
<dbReference type="Gene3D" id="3.30.2290.10">
    <property type="entry name" value="PmbA/TldD superfamily"/>
    <property type="match status" value="1"/>
</dbReference>